<dbReference type="PROSITE" id="PS50014">
    <property type="entry name" value="BROMODOMAIN_2"/>
    <property type="match status" value="1"/>
</dbReference>
<dbReference type="Gene3D" id="1.20.920.10">
    <property type="entry name" value="Bromodomain-like"/>
    <property type="match status" value="1"/>
</dbReference>
<dbReference type="PRINTS" id="PR00503">
    <property type="entry name" value="BROMODOMAIN"/>
</dbReference>
<feature type="compositionally biased region" description="Low complexity" evidence="3">
    <location>
        <begin position="454"/>
        <end position="463"/>
    </location>
</feature>
<feature type="compositionally biased region" description="Low complexity" evidence="3">
    <location>
        <begin position="388"/>
        <end position="406"/>
    </location>
</feature>
<feature type="compositionally biased region" description="Polar residues" evidence="3">
    <location>
        <begin position="772"/>
        <end position="781"/>
    </location>
</feature>
<sequence length="838" mass="92823">MKRKRGHGKRKPKKPPVVGANEAHQNVVTLNKEDNSGLGDFDAAEYDSVMEADMPPTAGTDQPDKFANSNLDELVDKTVRQVFCGRAKVSHRTSKSDYQPTSDVPTQSDTGKNRQQLPSGKQVVVTEEMEDSANSLREIKVAISRNPSNKAGSIKRKSSRGLVSSSINRTTNAEVEQGERPHPKEPNVPLLDPQYNMQELNAALAVIKKVMKIDAAEPFNVPVNPITLGIPDYFDVIDTPMDFGTICRNLENGVKYMNSEDVFKDVQYIWENCYKYNNKGDYIMELMKRVRKNFTKYWAAAGLYSEQSRSTNGHLHLPPSMDTAMRPSRHVPRCPVGPMNGSPSQQQDQLGSSQQQDQLGPSHHQKDRLGPSQNQQPPTGYGQPYRTPLSSSLPQPSQPLSAHSHSLPCTDSAMRCNRCVPRCPVGPIIGSTHQHQQDQSGLSQPQSQKPPPSYSQLQPSQPQASANTESAGHSYFSPPTDSASRHIRHVTRFPVGPMTSNPIQQQPEDQPGPTKSHHHQPQQPPPSYIQQYQPQSSSSQLPPSLPQVAMDSESAGHFHLTPPTDSAIRRRRYVPRCPVGPMSVNPCKQQKDHPGWSHPHPQHSQHSPPSCCHSYQPQRSSGQPQVIADTGHSHLPPPTDSVMRRRRYVPRCPVGPMTFSPCKEQQDHSGWSHCPPQHPQRSPPSCSHSHQPQRSSGRPQAIADTGHSHLPPPTDSAMRPRRYVPRCPVGPMTVNPCKQPQDRSGWSHPQPQHPQHSPPSCSQPYQPQLSSGQPQTITDTDSALRHNRHVPTCPVGPMTSNPSQQDQSCSCQPQPQQHTPIYSQSDQSQSSSSQSQVI</sequence>
<keyword evidence="1 2" id="KW-0103">Bromodomain</keyword>
<evidence type="ECO:0000256" key="1">
    <source>
        <dbReference type="ARBA" id="ARBA00023117"/>
    </source>
</evidence>
<protein>
    <recommendedName>
        <fullName evidence="4">Bromo domain-containing protein</fullName>
    </recommendedName>
</protein>
<keyword evidence="6" id="KW-1185">Reference proteome</keyword>
<feature type="compositionally biased region" description="Low complexity" evidence="3">
    <location>
        <begin position="528"/>
        <end position="542"/>
    </location>
</feature>
<proteinExistence type="predicted"/>
<dbReference type="Proteomes" id="UP001415857">
    <property type="component" value="Unassembled WGS sequence"/>
</dbReference>
<evidence type="ECO:0000313" key="5">
    <source>
        <dbReference type="EMBL" id="KAK9287479.1"/>
    </source>
</evidence>
<dbReference type="EMBL" id="JBBPBK010000004">
    <property type="protein sequence ID" value="KAK9287479.1"/>
    <property type="molecule type" value="Genomic_DNA"/>
</dbReference>
<feature type="region of interest" description="Disordered" evidence="3">
    <location>
        <begin position="660"/>
        <end position="838"/>
    </location>
</feature>
<feature type="compositionally biased region" description="Polar residues" evidence="3">
    <location>
        <begin position="96"/>
        <end position="119"/>
    </location>
</feature>
<feature type="compositionally biased region" description="Polar residues" evidence="3">
    <location>
        <begin position="464"/>
        <end position="482"/>
    </location>
</feature>
<dbReference type="PANTHER" id="PTHR47809:SF2">
    <property type="entry name" value="DNA-BINDING BROMODOMAIN-CONTAINING PROTEIN"/>
    <property type="match status" value="1"/>
</dbReference>
<reference evidence="5 6" key="1">
    <citation type="journal article" date="2024" name="Plant J.">
        <title>Genome sequences and population genomics reveal climatic adaptation and genomic divergence between two closely related sweetgum species.</title>
        <authorList>
            <person name="Xu W.Q."/>
            <person name="Ren C.Q."/>
            <person name="Zhang X.Y."/>
            <person name="Comes H.P."/>
            <person name="Liu X.H."/>
            <person name="Li Y.G."/>
            <person name="Kettle C.J."/>
            <person name="Jalonen R."/>
            <person name="Gaisberger H."/>
            <person name="Ma Y.Z."/>
            <person name="Qiu Y.X."/>
        </authorList>
    </citation>
    <scope>NUCLEOTIDE SEQUENCE [LARGE SCALE GENOMIC DNA]</scope>
    <source>
        <strain evidence="5">Hangzhou</strain>
    </source>
</reference>
<dbReference type="PROSITE" id="PS00633">
    <property type="entry name" value="BROMODOMAIN_1"/>
    <property type="match status" value="1"/>
</dbReference>
<dbReference type="Pfam" id="PF00439">
    <property type="entry name" value="Bromodomain"/>
    <property type="match status" value="1"/>
</dbReference>
<feature type="region of interest" description="Disordered" evidence="3">
    <location>
        <begin position="88"/>
        <end position="122"/>
    </location>
</feature>
<comment type="caution">
    <text evidence="5">The sequence shown here is derived from an EMBL/GenBank/DDBJ whole genome shotgun (WGS) entry which is preliminary data.</text>
</comment>
<dbReference type="InterPro" id="IPR036427">
    <property type="entry name" value="Bromodomain-like_sf"/>
</dbReference>
<evidence type="ECO:0000256" key="2">
    <source>
        <dbReference type="PROSITE-ProRule" id="PRU00035"/>
    </source>
</evidence>
<feature type="compositionally biased region" description="Polar residues" evidence="3">
    <location>
        <begin position="498"/>
        <end position="508"/>
    </location>
</feature>
<dbReference type="SUPFAM" id="SSF47370">
    <property type="entry name" value="Bromodomain"/>
    <property type="match status" value="1"/>
</dbReference>
<feature type="compositionally biased region" description="Low complexity" evidence="3">
    <location>
        <begin position="683"/>
        <end position="696"/>
    </location>
</feature>
<feature type="region of interest" description="Disordered" evidence="3">
    <location>
        <begin position="584"/>
        <end position="645"/>
    </location>
</feature>
<dbReference type="SMART" id="SM00297">
    <property type="entry name" value="BROMO"/>
    <property type="match status" value="1"/>
</dbReference>
<feature type="compositionally biased region" description="Low complexity" evidence="3">
    <location>
        <begin position="342"/>
        <end position="362"/>
    </location>
</feature>
<feature type="region of interest" description="Disordered" evidence="3">
    <location>
        <begin position="148"/>
        <end position="188"/>
    </location>
</feature>
<dbReference type="InterPro" id="IPR001487">
    <property type="entry name" value="Bromodomain"/>
</dbReference>
<accession>A0AAP0S4U4</accession>
<feature type="compositionally biased region" description="Polar residues" evidence="3">
    <location>
        <begin position="161"/>
        <end position="174"/>
    </location>
</feature>
<organism evidence="5 6">
    <name type="scientific">Liquidambar formosana</name>
    <name type="common">Formosan gum</name>
    <dbReference type="NCBI Taxonomy" id="63359"/>
    <lineage>
        <taxon>Eukaryota</taxon>
        <taxon>Viridiplantae</taxon>
        <taxon>Streptophyta</taxon>
        <taxon>Embryophyta</taxon>
        <taxon>Tracheophyta</taxon>
        <taxon>Spermatophyta</taxon>
        <taxon>Magnoliopsida</taxon>
        <taxon>eudicotyledons</taxon>
        <taxon>Gunneridae</taxon>
        <taxon>Pentapetalae</taxon>
        <taxon>Saxifragales</taxon>
        <taxon>Altingiaceae</taxon>
        <taxon>Liquidambar</taxon>
    </lineage>
</organism>
<feature type="domain" description="Bromo" evidence="4">
    <location>
        <begin position="211"/>
        <end position="284"/>
    </location>
</feature>
<feature type="compositionally biased region" description="Low complexity" evidence="3">
    <location>
        <begin position="747"/>
        <end position="771"/>
    </location>
</feature>
<feature type="region of interest" description="Disordered" evidence="3">
    <location>
        <begin position="430"/>
        <end position="549"/>
    </location>
</feature>
<feature type="region of interest" description="Disordered" evidence="3">
    <location>
        <begin position="309"/>
        <end position="406"/>
    </location>
</feature>
<dbReference type="PANTHER" id="PTHR47809">
    <property type="entry name" value="DNA-BINDING BROMODOMAIN-CONTAINING PROTEIN"/>
    <property type="match status" value="1"/>
</dbReference>
<feature type="compositionally biased region" description="Basic residues" evidence="3">
    <location>
        <begin position="1"/>
        <end position="14"/>
    </location>
</feature>
<dbReference type="InterPro" id="IPR018359">
    <property type="entry name" value="Bromodomain_CS"/>
</dbReference>
<gene>
    <name evidence="5" type="ORF">L1049_015900</name>
</gene>
<feature type="compositionally biased region" description="Low complexity" evidence="3">
    <location>
        <begin position="802"/>
        <end position="838"/>
    </location>
</feature>
<feature type="region of interest" description="Disordered" evidence="3">
    <location>
        <begin position="1"/>
        <end position="41"/>
    </location>
</feature>
<name>A0AAP0S4U4_LIQFO</name>
<feature type="compositionally biased region" description="Polar residues" evidence="3">
    <location>
        <begin position="615"/>
        <end position="624"/>
    </location>
</feature>
<evidence type="ECO:0000259" key="4">
    <source>
        <dbReference type="PROSITE" id="PS50014"/>
    </source>
</evidence>
<evidence type="ECO:0000256" key="3">
    <source>
        <dbReference type="SAM" id="MobiDB-lite"/>
    </source>
</evidence>
<evidence type="ECO:0000313" key="6">
    <source>
        <dbReference type="Proteomes" id="UP001415857"/>
    </source>
</evidence>
<feature type="compositionally biased region" description="Low complexity" evidence="3">
    <location>
        <begin position="597"/>
        <end position="614"/>
    </location>
</feature>
<dbReference type="AlphaFoldDB" id="A0AAP0S4U4"/>